<comment type="subcellular location">
    <subcellularLocation>
        <location evidence="1">Endoplasmic reticulum membrane</location>
        <topology evidence="1">Multi-pass membrane protein</topology>
    </subcellularLocation>
</comment>
<dbReference type="Pfam" id="PF11712">
    <property type="entry name" value="Vma12"/>
    <property type="match status" value="1"/>
</dbReference>
<organism evidence="9 10">
    <name type="scientific">Phyllosticta capitalensis</name>
    <dbReference type="NCBI Taxonomy" id="121624"/>
    <lineage>
        <taxon>Eukaryota</taxon>
        <taxon>Fungi</taxon>
        <taxon>Dikarya</taxon>
        <taxon>Ascomycota</taxon>
        <taxon>Pezizomycotina</taxon>
        <taxon>Dothideomycetes</taxon>
        <taxon>Dothideomycetes incertae sedis</taxon>
        <taxon>Botryosphaeriales</taxon>
        <taxon>Phyllostictaceae</taxon>
        <taxon>Phyllosticta</taxon>
    </lineage>
</organism>
<evidence type="ECO:0000256" key="2">
    <source>
        <dbReference type="ARBA" id="ARBA00022692"/>
    </source>
</evidence>
<keyword evidence="5 7" id="KW-0472">Membrane</keyword>
<evidence type="ECO:0000313" key="9">
    <source>
        <dbReference type="EMBL" id="KAK8227369.1"/>
    </source>
</evidence>
<dbReference type="EMBL" id="JBBWRZ010000010">
    <property type="protein sequence ID" value="KAK8227369.1"/>
    <property type="molecule type" value="Genomic_DNA"/>
</dbReference>
<keyword evidence="4 7" id="KW-1133">Transmembrane helix</keyword>
<evidence type="ECO:0000256" key="7">
    <source>
        <dbReference type="SAM" id="Phobius"/>
    </source>
</evidence>
<dbReference type="InterPro" id="IPR021013">
    <property type="entry name" value="ATPase_Vma12"/>
</dbReference>
<feature type="transmembrane region" description="Helical" evidence="7">
    <location>
        <begin position="202"/>
        <end position="223"/>
    </location>
</feature>
<evidence type="ECO:0000256" key="8">
    <source>
        <dbReference type="SAM" id="SignalP"/>
    </source>
</evidence>
<dbReference type="PANTHER" id="PTHR31394:SF1">
    <property type="entry name" value="TRANSMEMBRANE PROTEIN 199"/>
    <property type="match status" value="1"/>
</dbReference>
<feature type="signal peptide" evidence="8">
    <location>
        <begin position="1"/>
        <end position="23"/>
    </location>
</feature>
<keyword evidence="3" id="KW-0256">Endoplasmic reticulum</keyword>
<feature type="region of interest" description="Disordered" evidence="6">
    <location>
        <begin position="25"/>
        <end position="46"/>
    </location>
</feature>
<accession>A0ABR1YGB9</accession>
<feature type="chain" id="PRO_5045795065" evidence="8">
    <location>
        <begin position="24"/>
        <end position="284"/>
    </location>
</feature>
<name>A0ABR1YGB9_9PEZI</name>
<evidence type="ECO:0000256" key="5">
    <source>
        <dbReference type="ARBA" id="ARBA00023136"/>
    </source>
</evidence>
<feature type="transmembrane region" description="Helical" evidence="7">
    <location>
        <begin position="172"/>
        <end position="196"/>
    </location>
</feature>
<sequence>MVLLTMTSAIVAAVQTCHDLADAEQMSKLQPPSEPSLSDPELGKPISHGQLIDIAEFLKARLNTPDDTNDQPVNEEQRPSFRLNDLLRGSRVYIPPPKPKPEPSNEYKQLMARLRREEEARAYERMLNPPPPTETFAQRFQNASPYPSAVSPADLMKDEDDEVTYADINRQLALIINVLVTIIACSVAIWMAARYWSTPQRLALSMTGSGVVAFAEVAIYMGYIRRVKEAKVNEKKKVEKKEIAETWVIERSKEQKVPAAKKSSVEVEGADMLRRRDLKNPPSN</sequence>
<evidence type="ECO:0000256" key="1">
    <source>
        <dbReference type="ARBA" id="ARBA00004477"/>
    </source>
</evidence>
<evidence type="ECO:0000256" key="3">
    <source>
        <dbReference type="ARBA" id="ARBA00022824"/>
    </source>
</evidence>
<dbReference type="Proteomes" id="UP001492380">
    <property type="component" value="Unassembled WGS sequence"/>
</dbReference>
<dbReference type="PANTHER" id="PTHR31394">
    <property type="entry name" value="TRANSMEMBRANE PROTEIN 199"/>
    <property type="match status" value="1"/>
</dbReference>
<reference evidence="9 10" key="1">
    <citation type="submission" date="2024-04" db="EMBL/GenBank/DDBJ databases">
        <title>Phyllosticta paracitricarpa is synonymous to the EU quarantine fungus P. citricarpa based on phylogenomic analyses.</title>
        <authorList>
            <consortium name="Lawrence Berkeley National Laboratory"/>
            <person name="Van Ingen-Buijs V.A."/>
            <person name="Van Westerhoven A.C."/>
            <person name="Haridas S."/>
            <person name="Skiadas P."/>
            <person name="Martin F."/>
            <person name="Groenewald J.Z."/>
            <person name="Crous P.W."/>
            <person name="Seidl M.F."/>
        </authorList>
    </citation>
    <scope>NUCLEOTIDE SEQUENCE [LARGE SCALE GENOMIC DNA]</scope>
    <source>
        <strain evidence="9 10">CBS 123374</strain>
    </source>
</reference>
<keyword evidence="8" id="KW-0732">Signal</keyword>
<comment type="caution">
    <text evidence="9">The sequence shown here is derived from an EMBL/GenBank/DDBJ whole genome shotgun (WGS) entry which is preliminary data.</text>
</comment>
<proteinExistence type="predicted"/>
<evidence type="ECO:0000256" key="4">
    <source>
        <dbReference type="ARBA" id="ARBA00022989"/>
    </source>
</evidence>
<evidence type="ECO:0000256" key="6">
    <source>
        <dbReference type="SAM" id="MobiDB-lite"/>
    </source>
</evidence>
<evidence type="ECO:0000313" key="10">
    <source>
        <dbReference type="Proteomes" id="UP001492380"/>
    </source>
</evidence>
<keyword evidence="10" id="KW-1185">Reference proteome</keyword>
<keyword evidence="2 7" id="KW-0812">Transmembrane</keyword>
<gene>
    <name evidence="9" type="ORF">HDK90DRAFT_513904</name>
</gene>
<protein>
    <submittedName>
        <fullName evidence="9">Endoplasmic reticulum-based factor for assembly of V-ATPase-domain-containing protein</fullName>
    </submittedName>
</protein>